<evidence type="ECO:0000313" key="3">
    <source>
        <dbReference type="EMBL" id="GAU08504.1"/>
    </source>
</evidence>
<dbReference type="Proteomes" id="UP000095200">
    <property type="component" value="Unassembled WGS sequence"/>
</dbReference>
<keyword evidence="1" id="KW-0227">DNA damage</keyword>
<dbReference type="AlphaFoldDB" id="A0A194AIC0"/>
<dbReference type="OrthoDB" id="9132167at2"/>
<dbReference type="InterPro" id="IPR052520">
    <property type="entry name" value="ATL_DNA_repair"/>
</dbReference>
<evidence type="ECO:0000313" key="4">
    <source>
        <dbReference type="Proteomes" id="UP000095200"/>
    </source>
</evidence>
<dbReference type="GO" id="GO:0006281">
    <property type="term" value="P:DNA repair"/>
    <property type="evidence" value="ECO:0007669"/>
    <property type="project" value="InterPro"/>
</dbReference>
<gene>
    <name evidence="3" type="ORF">DPF_1214</name>
</gene>
<dbReference type="GO" id="GO:0032259">
    <property type="term" value="P:methylation"/>
    <property type="evidence" value="ECO:0007669"/>
    <property type="project" value="UniProtKB-KW"/>
</dbReference>
<dbReference type="InterPro" id="IPR014048">
    <property type="entry name" value="MethylDNA_cys_MeTrfase_DNA-bd"/>
</dbReference>
<comment type="caution">
    <text evidence="3">The sequence shown here is derived from an EMBL/GenBank/DDBJ whole genome shotgun (WGS) entry which is preliminary data.</text>
</comment>
<keyword evidence="3" id="KW-0808">Transferase</keyword>
<evidence type="ECO:0000256" key="1">
    <source>
        <dbReference type="ARBA" id="ARBA00022763"/>
    </source>
</evidence>
<dbReference type="InterPro" id="IPR036388">
    <property type="entry name" value="WH-like_DNA-bd_sf"/>
</dbReference>
<dbReference type="PANTHER" id="PTHR42942">
    <property type="entry name" value="6-O-METHYLGUANINE DNA METHYLTRANSFERASE"/>
    <property type="match status" value="1"/>
</dbReference>
<dbReference type="SUPFAM" id="SSF46767">
    <property type="entry name" value="Methylated DNA-protein cysteine methyltransferase, C-terminal domain"/>
    <property type="match status" value="1"/>
</dbReference>
<dbReference type="Gene3D" id="1.10.10.10">
    <property type="entry name" value="Winged helix-like DNA-binding domain superfamily/Winged helix DNA-binding domain"/>
    <property type="match status" value="1"/>
</dbReference>
<name>A0A194AIC0_9BACT</name>
<dbReference type="EMBL" id="BDFE01000015">
    <property type="protein sequence ID" value="GAU08504.1"/>
    <property type="molecule type" value="Genomic_DNA"/>
</dbReference>
<sequence>MTKHPFTAKAIQCIRAIPPGKVATYGQIATMAGNPRGARQVARILHACSQREQLPWHRVVNREGRIALGRFQGKKDQQRFLEREGVVFDPTGRIDLKRFLWRPEQPFHHGCEPA</sequence>
<organism evidence="3 4">
    <name type="scientific">Desulfoplanes formicivorans</name>
    <dbReference type="NCBI Taxonomy" id="1592317"/>
    <lineage>
        <taxon>Bacteria</taxon>
        <taxon>Pseudomonadati</taxon>
        <taxon>Thermodesulfobacteriota</taxon>
        <taxon>Desulfovibrionia</taxon>
        <taxon>Desulfovibrionales</taxon>
        <taxon>Desulfoplanaceae</taxon>
        <taxon>Desulfoplanes</taxon>
    </lineage>
</organism>
<dbReference type="CDD" id="cd06445">
    <property type="entry name" value="ATase"/>
    <property type="match status" value="1"/>
</dbReference>
<keyword evidence="4" id="KW-1185">Reference proteome</keyword>
<protein>
    <submittedName>
        <fullName evidence="3">DNA methyltransferase</fullName>
    </submittedName>
</protein>
<reference evidence="4" key="1">
    <citation type="submission" date="2016-06" db="EMBL/GenBank/DDBJ databases">
        <title>Draft genome sequence of Desulfoplanes formicivorans strain Pf12B.</title>
        <authorList>
            <person name="Watanabe M."/>
            <person name="Kojima H."/>
            <person name="Fukui M."/>
        </authorList>
    </citation>
    <scope>NUCLEOTIDE SEQUENCE [LARGE SCALE GENOMIC DNA]</scope>
    <source>
        <strain evidence="4">Pf12B</strain>
    </source>
</reference>
<evidence type="ECO:0000259" key="2">
    <source>
        <dbReference type="Pfam" id="PF01035"/>
    </source>
</evidence>
<dbReference type="STRING" id="1592317.DPF_1214"/>
<dbReference type="PANTHER" id="PTHR42942:SF1">
    <property type="entry name" value="ALKYLTRANSFERASE-LIKE PROTEIN 1"/>
    <property type="match status" value="1"/>
</dbReference>
<dbReference type="RefSeq" id="WP_069858084.1">
    <property type="nucleotide sequence ID" value="NZ_BDFE01000015.1"/>
</dbReference>
<keyword evidence="3" id="KW-0489">Methyltransferase</keyword>
<dbReference type="InterPro" id="IPR036217">
    <property type="entry name" value="MethylDNA_cys_MeTrfase_DNAb"/>
</dbReference>
<accession>A0A194AIC0</accession>
<dbReference type="GO" id="GO:0008168">
    <property type="term" value="F:methyltransferase activity"/>
    <property type="evidence" value="ECO:0007669"/>
    <property type="project" value="UniProtKB-KW"/>
</dbReference>
<proteinExistence type="predicted"/>
<dbReference type="Pfam" id="PF01035">
    <property type="entry name" value="DNA_binding_1"/>
    <property type="match status" value="1"/>
</dbReference>
<feature type="domain" description="Methylated-DNA-[protein]-cysteine S-methyltransferase DNA binding" evidence="2">
    <location>
        <begin position="5"/>
        <end position="86"/>
    </location>
</feature>